<dbReference type="GO" id="GO:0005519">
    <property type="term" value="F:cytoskeletal regulatory protein binding"/>
    <property type="evidence" value="ECO:0007669"/>
    <property type="project" value="InterPro"/>
</dbReference>
<sequence length="895" mass="100984">MDYTQDHAAYPSSPPLRRPELPNRTSSSKSMQVLKPKSADTEQVVTRLLRTTKTLLEALTSWSQLRTTTGEILDLHDTLEKQFFLVSQAFNEANVPMNDLSWIPRQLRESVSAAMEETPSPASLDQHLPRIRDVIVHLLHGLKGKQQQLRERDLQKQQQQQQARDAHRTDSWHRDMGVGGLSRGISMPTRGYPDHRMSPPPPSSRLTSSDYEPRSGGMPRPSLSSDSRMKYPNQRSSSTSSSSRPYSPPMPGSPSYSSLGQPTRIPSPSRSTSSTRSKPYTLAPPAPPPPPPPPVTQPTSVSAIPLSTSPKPTNDFDENDPNTASALAALKRQENLARRSSVRRASMFRATGGTDYSAKRTPPVPPLPAQSETSYKLSTVEESTESKDSSILEQSKPDKGLTLYLQIGKDVKKVFYEGEISMPSLRMLFIERFGYSSRQNDFPSIYVRDPSIGVSYELENLEEVKDKAVLSLNINENEVMQQRWKEEVTKAVGKEIEDMKRMLAEQMEGVKQQVANSPKADEEALRNVVRKVLEEHGANIAVKDNKQLTSEEDENPEAAVEKEPKKAEKDADTSRETATASVPVAPSAVAISADELRSQLNQIDTLRRDISVMRQLQREIREETNSVIGELKEKAQSLREQEEENANKGSQRSVARLFIEEGKEKLLTSSDKITARLEDLQDTIDQLKLDVTQRKCRPSEAQMTHCSKETKALAAEIEEFGNYIKKVKPTWKKTWEQELQTIVKEQQSLKEQEGLLLDMKDDLDALLEVFDQLEKIYAYQAKAKPVLREFRVAPAEEGFEGMSSVLKQVATIDVDHDRRLRALEQSEKMRQRELANRIDDFEKELGEFVDAKKLKKTGGALEIDRLRQQKDQDLLKALYKSKTEEKDQEEQEEAP</sequence>
<dbReference type="PANTHER" id="PTHR22741">
    <property type="entry name" value="P140CAP/SNIP-RELATED"/>
    <property type="match status" value="1"/>
</dbReference>
<feature type="region of interest" description="Disordered" evidence="3">
    <location>
        <begin position="147"/>
        <end position="393"/>
    </location>
</feature>
<feature type="region of interest" description="Disordered" evidence="3">
    <location>
        <begin position="1"/>
        <end position="38"/>
    </location>
</feature>
<feature type="compositionally biased region" description="Low complexity" evidence="3">
    <location>
        <begin position="253"/>
        <end position="277"/>
    </location>
</feature>
<feature type="compositionally biased region" description="Basic and acidic residues" evidence="3">
    <location>
        <begin position="164"/>
        <end position="176"/>
    </location>
</feature>
<dbReference type="Proteomes" id="UP000605846">
    <property type="component" value="Unassembled WGS sequence"/>
</dbReference>
<feature type="compositionally biased region" description="Basic and acidic residues" evidence="3">
    <location>
        <begin position="559"/>
        <end position="575"/>
    </location>
</feature>
<accession>A0A8H7EKW3</accession>
<evidence type="ECO:0000256" key="1">
    <source>
        <dbReference type="ARBA" id="ARBA00023054"/>
    </source>
</evidence>
<evidence type="ECO:0000313" key="6">
    <source>
        <dbReference type="Proteomes" id="UP000605846"/>
    </source>
</evidence>
<comment type="caution">
    <text evidence="5">The sequence shown here is derived from an EMBL/GenBank/DDBJ whole genome shotgun (WGS) entry which is preliminary data.</text>
</comment>
<evidence type="ECO:0000256" key="2">
    <source>
        <dbReference type="SAM" id="Coils"/>
    </source>
</evidence>
<reference evidence="5" key="1">
    <citation type="submission" date="2020-01" db="EMBL/GenBank/DDBJ databases">
        <title>Genome Sequencing of Three Apophysomyces-Like Fungal Strains Confirms a Novel Fungal Genus in the Mucoromycota with divergent Burkholderia-like Endosymbiotic Bacteria.</title>
        <authorList>
            <person name="Stajich J.E."/>
            <person name="Macias A.M."/>
            <person name="Carter-House D."/>
            <person name="Lovett B."/>
            <person name="Kasson L.R."/>
            <person name="Berry K."/>
            <person name="Grigoriev I."/>
            <person name="Chang Y."/>
            <person name="Spatafora J."/>
            <person name="Kasson M.T."/>
        </authorList>
    </citation>
    <scope>NUCLEOTIDE SEQUENCE</scope>
    <source>
        <strain evidence="5">NRRL A-21654</strain>
    </source>
</reference>
<evidence type="ECO:0000256" key="3">
    <source>
        <dbReference type="SAM" id="MobiDB-lite"/>
    </source>
</evidence>
<dbReference type="SMART" id="SM00806">
    <property type="entry name" value="AIP3"/>
    <property type="match status" value="1"/>
</dbReference>
<dbReference type="InterPro" id="IPR051825">
    <property type="entry name" value="SRCIN1"/>
</dbReference>
<feature type="domain" description="Actin interacting protein 3 C-terminal" evidence="4">
    <location>
        <begin position="404"/>
        <end position="872"/>
    </location>
</feature>
<proteinExistence type="predicted"/>
<keyword evidence="6" id="KW-1185">Reference proteome</keyword>
<dbReference type="InterPro" id="IPR056279">
    <property type="entry name" value="Aip3p_Bud6_N"/>
</dbReference>
<dbReference type="PANTHER" id="PTHR22741:SF10">
    <property type="entry name" value="COILED-COIL DOMAIN-CONTAINING PROTEIN CG32809"/>
    <property type="match status" value="1"/>
</dbReference>
<organism evidence="5 6">
    <name type="scientific">Apophysomyces ossiformis</name>
    <dbReference type="NCBI Taxonomy" id="679940"/>
    <lineage>
        <taxon>Eukaryota</taxon>
        <taxon>Fungi</taxon>
        <taxon>Fungi incertae sedis</taxon>
        <taxon>Mucoromycota</taxon>
        <taxon>Mucoromycotina</taxon>
        <taxon>Mucoromycetes</taxon>
        <taxon>Mucorales</taxon>
        <taxon>Mucorineae</taxon>
        <taxon>Mucoraceae</taxon>
        <taxon>Apophysomyces</taxon>
    </lineage>
</organism>
<dbReference type="AlphaFoldDB" id="A0A8H7EKW3"/>
<dbReference type="EMBL" id="JABAYA010000340">
    <property type="protein sequence ID" value="KAF7720889.1"/>
    <property type="molecule type" value="Genomic_DNA"/>
</dbReference>
<evidence type="ECO:0000259" key="4">
    <source>
        <dbReference type="SMART" id="SM00806"/>
    </source>
</evidence>
<feature type="compositionally biased region" description="Polar residues" evidence="3">
    <location>
        <begin position="370"/>
        <end position="381"/>
    </location>
</feature>
<dbReference type="InterPro" id="IPR005613">
    <property type="entry name" value="AIP3_C"/>
</dbReference>
<dbReference type="GO" id="GO:0030010">
    <property type="term" value="P:establishment of cell polarity"/>
    <property type="evidence" value="ECO:0007669"/>
    <property type="project" value="TreeGrafter"/>
</dbReference>
<feature type="compositionally biased region" description="Polar residues" evidence="3">
    <location>
        <begin position="297"/>
        <end position="312"/>
    </location>
</feature>
<feature type="compositionally biased region" description="Low complexity" evidence="3">
    <location>
        <begin position="236"/>
        <end position="245"/>
    </location>
</feature>
<dbReference type="GO" id="GO:0005737">
    <property type="term" value="C:cytoplasm"/>
    <property type="evidence" value="ECO:0007669"/>
    <property type="project" value="TreeGrafter"/>
</dbReference>
<feature type="region of interest" description="Disordered" evidence="3">
    <location>
        <begin position="545"/>
        <end position="585"/>
    </location>
</feature>
<dbReference type="Gene3D" id="1.20.58.1540">
    <property type="entry name" value="Actin interacting protein 3, C-terminal domain"/>
    <property type="match status" value="1"/>
</dbReference>
<feature type="compositionally biased region" description="Basic and acidic residues" evidence="3">
    <location>
        <begin position="384"/>
        <end position="393"/>
    </location>
</feature>
<dbReference type="OrthoDB" id="783096at2759"/>
<dbReference type="GO" id="GO:0051286">
    <property type="term" value="C:cell tip"/>
    <property type="evidence" value="ECO:0007669"/>
    <property type="project" value="TreeGrafter"/>
</dbReference>
<dbReference type="Pfam" id="PF03915">
    <property type="entry name" value="AIP3"/>
    <property type="match status" value="1"/>
</dbReference>
<gene>
    <name evidence="5" type="primary">BUD6_2</name>
    <name evidence="5" type="ORF">EC973_005869</name>
</gene>
<dbReference type="InterPro" id="IPR022782">
    <property type="entry name" value="AIP3-like_C"/>
</dbReference>
<dbReference type="Pfam" id="PF23153">
    <property type="entry name" value="Aip3p_Bud6_N"/>
    <property type="match status" value="1"/>
</dbReference>
<name>A0A8H7EKW3_9FUNG</name>
<feature type="compositionally biased region" description="Pro residues" evidence="3">
    <location>
        <begin position="282"/>
        <end position="296"/>
    </location>
</feature>
<feature type="coiled-coil region" evidence="2">
    <location>
        <begin position="621"/>
        <end position="697"/>
    </location>
</feature>
<evidence type="ECO:0000313" key="5">
    <source>
        <dbReference type="EMBL" id="KAF7720889.1"/>
    </source>
</evidence>
<keyword evidence="1 2" id="KW-0175">Coiled coil</keyword>
<protein>
    <submittedName>
        <fullName evidence="5">Bud site selection protein 6</fullName>
    </submittedName>
</protein>